<keyword evidence="1" id="KW-0812">Transmembrane</keyword>
<dbReference type="Pfam" id="PF11298">
    <property type="entry name" value="DUF3099"/>
    <property type="match status" value="1"/>
</dbReference>
<organism evidence="2 3">
    <name type="scientific">Arthrobacter ulcerisalmonis</name>
    <dbReference type="NCBI Taxonomy" id="2483813"/>
    <lineage>
        <taxon>Bacteria</taxon>
        <taxon>Bacillati</taxon>
        <taxon>Actinomycetota</taxon>
        <taxon>Actinomycetes</taxon>
        <taxon>Micrococcales</taxon>
        <taxon>Micrococcaceae</taxon>
        <taxon>Arthrobacter</taxon>
    </lineage>
</organism>
<feature type="transmembrane region" description="Helical" evidence="1">
    <location>
        <begin position="12"/>
        <end position="39"/>
    </location>
</feature>
<evidence type="ECO:0000256" key="1">
    <source>
        <dbReference type="SAM" id="Phobius"/>
    </source>
</evidence>
<keyword evidence="1" id="KW-0472">Membrane</keyword>
<gene>
    <name evidence="2" type="ORF">PSET11_02816</name>
</gene>
<evidence type="ECO:0000313" key="2">
    <source>
        <dbReference type="EMBL" id="VDC31092.1"/>
    </source>
</evidence>
<proteinExistence type="predicted"/>
<keyword evidence="3" id="KW-1185">Reference proteome</keyword>
<sequence>MRKYALAMGIRMVCLVLVFVVDGWFKIVVIAGAVFLPWVAVLIANGGDLAAKPSELLIDSAPLSELDSPEPPPAYAAGSEVFEGEILSDDVLQGEVIEDDDTPDPRTTT</sequence>
<reference evidence="2 3" key="1">
    <citation type="submission" date="2018-11" db="EMBL/GenBank/DDBJ databases">
        <authorList>
            <person name="Criscuolo A."/>
        </authorList>
    </citation>
    <scope>NUCLEOTIDE SEQUENCE [LARGE SCALE GENOMIC DNA]</scope>
    <source>
        <strain evidence="2">AT11b</strain>
    </source>
</reference>
<dbReference type="EMBL" id="UXAU01000038">
    <property type="protein sequence ID" value="VDC31092.1"/>
    <property type="molecule type" value="Genomic_DNA"/>
</dbReference>
<evidence type="ECO:0008006" key="4">
    <source>
        <dbReference type="Google" id="ProtNLM"/>
    </source>
</evidence>
<keyword evidence="1" id="KW-1133">Transmembrane helix</keyword>
<dbReference type="AlphaFoldDB" id="A0A3P5X8S4"/>
<dbReference type="InterPro" id="IPR021449">
    <property type="entry name" value="DUF3099"/>
</dbReference>
<accession>A0A3P5X8S4</accession>
<evidence type="ECO:0000313" key="3">
    <source>
        <dbReference type="Proteomes" id="UP000280861"/>
    </source>
</evidence>
<dbReference type="Proteomes" id="UP000280861">
    <property type="component" value="Unassembled WGS sequence"/>
</dbReference>
<protein>
    <recommendedName>
        <fullName evidence="4">DUF3099 domain-containing protein</fullName>
    </recommendedName>
</protein>
<name>A0A3P5X8S4_9MICC</name>